<dbReference type="InterPro" id="IPR001041">
    <property type="entry name" value="2Fe-2S_ferredoxin-type"/>
</dbReference>
<dbReference type="AlphaFoldDB" id="A0A9X1NE64"/>
<dbReference type="CDD" id="cd06185">
    <property type="entry name" value="PDR_like"/>
    <property type="match status" value="1"/>
</dbReference>
<feature type="domain" description="FAD-binding FR-type" evidence="9">
    <location>
        <begin position="1"/>
        <end position="102"/>
    </location>
</feature>
<dbReference type="Gene3D" id="3.10.20.30">
    <property type="match status" value="1"/>
</dbReference>
<proteinExistence type="predicted"/>
<gene>
    <name evidence="10" type="ORF">LR394_14440</name>
</gene>
<dbReference type="PANTHER" id="PTHR47354:SF1">
    <property type="entry name" value="CARNITINE MONOOXYGENASE REDUCTASE SUBUNIT"/>
    <property type="match status" value="1"/>
</dbReference>
<evidence type="ECO:0000259" key="8">
    <source>
        <dbReference type="PROSITE" id="PS51085"/>
    </source>
</evidence>
<evidence type="ECO:0000256" key="5">
    <source>
        <dbReference type="ARBA" id="ARBA00023002"/>
    </source>
</evidence>
<evidence type="ECO:0000256" key="3">
    <source>
        <dbReference type="ARBA" id="ARBA00022714"/>
    </source>
</evidence>
<dbReference type="Gene3D" id="2.40.30.10">
    <property type="entry name" value="Translation factors"/>
    <property type="match status" value="1"/>
</dbReference>
<sequence length="308" mass="33209">MSDVTAQVVSRREPAAGIVELEMLLSGQYAVAPGSHIDLETPAGMRRSYSVTHASNDSRGTTVGIAVALDEQGRGGSRSIHADVKVGTELMVGPPTSGYALPPARDGYLLVAGGIGITAMRWFYHQLKANGGRVRLVYLVKSRSRAAYVEEFAGEDVTVYAAEEHDGRLDLWPWLQHPGETNLVCCGPAGLLDQVRAMTMHWRPSRLRFEDFRPQPPSEFANEPFTVRWAPTGQQIDVPADRSMLAALQNAGIPIRSSCGAGTCQTCVVALHAGTPEHRDVVLTTDQRAKLITPCVSRAEGLIEVGPA</sequence>
<comment type="caution">
    <text evidence="10">The sequence shown here is derived from an EMBL/GenBank/DDBJ whole genome shotgun (WGS) entry which is preliminary data.</text>
</comment>
<dbReference type="PANTHER" id="PTHR47354">
    <property type="entry name" value="NADH OXIDOREDUCTASE HCR"/>
    <property type="match status" value="1"/>
</dbReference>
<evidence type="ECO:0000259" key="9">
    <source>
        <dbReference type="PROSITE" id="PS51384"/>
    </source>
</evidence>
<dbReference type="Proteomes" id="UP001138997">
    <property type="component" value="Unassembled WGS sequence"/>
</dbReference>
<reference evidence="10" key="1">
    <citation type="submission" date="2021-11" db="EMBL/GenBank/DDBJ databases">
        <title>Streptomyces corallinus and Kineosporia corallina sp. nov., two new coral-derived marine actinobacteria.</title>
        <authorList>
            <person name="Buangrab K."/>
            <person name="Sutthacheep M."/>
            <person name="Yeemin T."/>
            <person name="Harunari E."/>
            <person name="Igarashi Y."/>
            <person name="Sripreechasak P."/>
            <person name="Kanchanasin P."/>
            <person name="Tanasupawat S."/>
            <person name="Phongsopitanun W."/>
        </authorList>
    </citation>
    <scope>NUCLEOTIDE SEQUENCE</scope>
    <source>
        <strain evidence="10">JCM 31032</strain>
    </source>
</reference>
<keyword evidence="5" id="KW-0560">Oxidoreductase</keyword>
<organism evidence="10 11">
    <name type="scientific">Kineosporia babensis</name>
    <dbReference type="NCBI Taxonomy" id="499548"/>
    <lineage>
        <taxon>Bacteria</taxon>
        <taxon>Bacillati</taxon>
        <taxon>Actinomycetota</taxon>
        <taxon>Actinomycetes</taxon>
        <taxon>Kineosporiales</taxon>
        <taxon>Kineosporiaceae</taxon>
        <taxon>Kineosporia</taxon>
    </lineage>
</organism>
<dbReference type="GO" id="GO:0051537">
    <property type="term" value="F:2 iron, 2 sulfur cluster binding"/>
    <property type="evidence" value="ECO:0007669"/>
    <property type="project" value="UniProtKB-KW"/>
</dbReference>
<dbReference type="InterPro" id="IPR017927">
    <property type="entry name" value="FAD-bd_FR_type"/>
</dbReference>
<keyword evidence="2" id="KW-0285">Flavoprotein</keyword>
<dbReference type="InterPro" id="IPR017938">
    <property type="entry name" value="Riboflavin_synthase-like_b-brl"/>
</dbReference>
<dbReference type="GO" id="GO:0016491">
    <property type="term" value="F:oxidoreductase activity"/>
    <property type="evidence" value="ECO:0007669"/>
    <property type="project" value="UniProtKB-KW"/>
</dbReference>
<evidence type="ECO:0000256" key="4">
    <source>
        <dbReference type="ARBA" id="ARBA00022723"/>
    </source>
</evidence>
<comment type="cofactor">
    <cofactor evidence="1">
        <name>FAD</name>
        <dbReference type="ChEBI" id="CHEBI:57692"/>
    </cofactor>
</comment>
<evidence type="ECO:0000256" key="6">
    <source>
        <dbReference type="ARBA" id="ARBA00023004"/>
    </source>
</evidence>
<keyword evidence="6" id="KW-0408">Iron</keyword>
<evidence type="ECO:0000256" key="2">
    <source>
        <dbReference type="ARBA" id="ARBA00022630"/>
    </source>
</evidence>
<dbReference type="InterPro" id="IPR036010">
    <property type="entry name" value="2Fe-2S_ferredoxin-like_sf"/>
</dbReference>
<dbReference type="GO" id="GO:0046872">
    <property type="term" value="F:metal ion binding"/>
    <property type="evidence" value="ECO:0007669"/>
    <property type="project" value="UniProtKB-KW"/>
</dbReference>
<dbReference type="InterPro" id="IPR050415">
    <property type="entry name" value="MRET"/>
</dbReference>
<feature type="domain" description="2Fe-2S ferredoxin-type" evidence="8">
    <location>
        <begin position="225"/>
        <end position="308"/>
    </location>
</feature>
<dbReference type="SUPFAM" id="SSF52343">
    <property type="entry name" value="Ferredoxin reductase-like, C-terminal NADP-linked domain"/>
    <property type="match status" value="1"/>
</dbReference>
<dbReference type="InterPro" id="IPR039261">
    <property type="entry name" value="FNR_nucleotide-bd"/>
</dbReference>
<dbReference type="PRINTS" id="PR00409">
    <property type="entry name" value="PHDIOXRDTASE"/>
</dbReference>
<dbReference type="EMBL" id="JAJOMB010000006">
    <property type="protein sequence ID" value="MCD5312106.1"/>
    <property type="molecule type" value="Genomic_DNA"/>
</dbReference>
<dbReference type="Pfam" id="PF00111">
    <property type="entry name" value="Fer2"/>
    <property type="match status" value="1"/>
</dbReference>
<keyword evidence="4" id="KW-0479">Metal-binding</keyword>
<dbReference type="Gene3D" id="3.40.50.80">
    <property type="entry name" value="Nucleotide-binding domain of ferredoxin-NADP reductase (FNR) module"/>
    <property type="match status" value="1"/>
</dbReference>
<protein>
    <submittedName>
        <fullName evidence="10">PDR/VanB family oxidoreductase</fullName>
    </submittedName>
</protein>
<evidence type="ECO:0000256" key="1">
    <source>
        <dbReference type="ARBA" id="ARBA00001974"/>
    </source>
</evidence>
<evidence type="ECO:0000313" key="10">
    <source>
        <dbReference type="EMBL" id="MCD5312106.1"/>
    </source>
</evidence>
<dbReference type="InterPro" id="IPR012675">
    <property type="entry name" value="Beta-grasp_dom_sf"/>
</dbReference>
<keyword evidence="3" id="KW-0001">2Fe-2S</keyword>
<evidence type="ECO:0000313" key="11">
    <source>
        <dbReference type="Proteomes" id="UP001138997"/>
    </source>
</evidence>
<dbReference type="CDD" id="cd00207">
    <property type="entry name" value="fer2"/>
    <property type="match status" value="1"/>
</dbReference>
<dbReference type="PROSITE" id="PS51085">
    <property type="entry name" value="2FE2S_FER_2"/>
    <property type="match status" value="1"/>
</dbReference>
<name>A0A9X1NE64_9ACTN</name>
<keyword evidence="7" id="KW-0411">Iron-sulfur</keyword>
<evidence type="ECO:0000256" key="7">
    <source>
        <dbReference type="ARBA" id="ARBA00023014"/>
    </source>
</evidence>
<dbReference type="SUPFAM" id="SSF63380">
    <property type="entry name" value="Riboflavin synthase domain-like"/>
    <property type="match status" value="1"/>
</dbReference>
<dbReference type="RefSeq" id="WP_231441985.1">
    <property type="nucleotide sequence ID" value="NZ_JAJOMB010000006.1"/>
</dbReference>
<accession>A0A9X1NE64</accession>
<dbReference type="SUPFAM" id="SSF54292">
    <property type="entry name" value="2Fe-2S ferredoxin-like"/>
    <property type="match status" value="1"/>
</dbReference>
<dbReference type="PROSITE" id="PS51384">
    <property type="entry name" value="FAD_FR"/>
    <property type="match status" value="1"/>
</dbReference>
<keyword evidence="11" id="KW-1185">Reference proteome</keyword>